<dbReference type="PANTHER" id="PTHR44329">
    <property type="entry name" value="SERINE/THREONINE-PROTEIN KINASE TNNI3K-RELATED"/>
    <property type="match status" value="1"/>
</dbReference>
<dbReference type="EMBL" id="CAJOBO010001200">
    <property type="protein sequence ID" value="CAF4350453.1"/>
    <property type="molecule type" value="Genomic_DNA"/>
</dbReference>
<evidence type="ECO:0000313" key="5">
    <source>
        <dbReference type="Proteomes" id="UP000663851"/>
    </source>
</evidence>
<dbReference type="Pfam" id="PF13920">
    <property type="entry name" value="zf-C3HC4_3"/>
    <property type="match status" value="1"/>
</dbReference>
<comment type="caution">
    <text evidence="4">The sequence shown here is derived from an EMBL/GenBank/DDBJ whole genome shotgun (WGS) entry which is preliminary data.</text>
</comment>
<evidence type="ECO:0000256" key="2">
    <source>
        <dbReference type="SAM" id="Phobius"/>
    </source>
</evidence>
<gene>
    <name evidence="4" type="ORF">HFQ381_LOCUS16715</name>
</gene>
<dbReference type="Gene3D" id="3.90.70.10">
    <property type="entry name" value="Cysteine proteinases"/>
    <property type="match status" value="1"/>
</dbReference>
<dbReference type="Pfam" id="PF00069">
    <property type="entry name" value="Pkinase"/>
    <property type="match status" value="1"/>
</dbReference>
<keyword evidence="2" id="KW-0472">Membrane</keyword>
<evidence type="ECO:0000259" key="3">
    <source>
        <dbReference type="PROSITE" id="PS50011"/>
    </source>
</evidence>
<dbReference type="PROSITE" id="PS50011">
    <property type="entry name" value="PROTEIN_KINASE_DOM"/>
    <property type="match status" value="1"/>
</dbReference>
<evidence type="ECO:0000256" key="1">
    <source>
        <dbReference type="SAM" id="MobiDB-lite"/>
    </source>
</evidence>
<dbReference type="Pfam" id="PF00350">
    <property type="entry name" value="Dynamin_N"/>
    <property type="match status" value="1"/>
</dbReference>
<dbReference type="InterPro" id="IPR011009">
    <property type="entry name" value="Kinase-like_dom_sf"/>
</dbReference>
<dbReference type="SUPFAM" id="SSF56112">
    <property type="entry name" value="Protein kinase-like (PK-like)"/>
    <property type="match status" value="1"/>
</dbReference>
<dbReference type="InterPro" id="IPR025660">
    <property type="entry name" value="Pept_his_AS"/>
</dbReference>
<dbReference type="Pfam" id="PF00112">
    <property type="entry name" value="Peptidase_C1"/>
    <property type="match status" value="1"/>
</dbReference>
<dbReference type="PROSITE" id="PS00639">
    <property type="entry name" value="THIOL_PROTEASE_HIS"/>
    <property type="match status" value="1"/>
</dbReference>
<protein>
    <recommendedName>
        <fullName evidence="3">Protein kinase domain-containing protein</fullName>
    </recommendedName>
</protein>
<sequence>MPTKTYFVDHINNTRYPLNGVIRSDTPSTVTVSSALFRDHIILSAEQLPPKVDFRPDLTAIENQWQTNSCVANAFAGAYEYLLNKATGTQIDVSRLFLYYNARYMGSPYVPITDSGCMLDQAIASLCNYGVCLESLWPFEMRLVNMTPTMQAYQSAKDHKIVDWLRLSVNLNDMKSCLAQGYPFTFGVELFDSFGQAARSGVVPMPSAAELDPSQRWDPSRQMKQHGRHAMLAVGYSDLSQVFLVRNSWGTQWGDQGYCYMPYAYLSDPSLCFDAWVVRKLATDDFSRDGWSLQDTVDYKLQHSLQHLDASHEHKKWEIIHVEEPDQPAGIMTHVSGKHFQLIKKIIESNNAIKKSTSATVKQFQALYEEFIAAISTTYKLLETVKDVADIFLDEEKMKLLEQFEPLQNVQLAVCGYNSSGKTSFLHDFLGCGKFLPTNIGATTARIVKFSYKPVNETYIREVDSFLTLVEQENSRTDLSVYFADYERSGKVDVQGLKKTVGKYLKRPEKETNPSDFDEWASIFVEICIPSSVLELGIDVYDTPGFLASDNPILCQNLLTLVAAMRPSLLFLYENATVSGDSRSCFDQLKNTLGLHFQATGIFFLNTKADVDTILDDNADADEDITPGENDDAEVDTIPGENDDAEVDTIPGENDDADAKSLYKEWDKLKNEALQWGEELFQQSHANIDNVLSEAKKRLPSKFRECRKDIERRAIDNVKMPWYNKSAAAMLATAPSRAAYATAKLSIPDDEPEADIQFVNLLVENHVLKPILNEVVKENSKKIETSIDQQSSLTYGIKNELRNAAYREIIMHTGNIGIFAYHVTFKNVLVKALHMLMAALWLPFAAISTIVFAPLILIARYIRHRKKQCRCQSYVPDQRKYVERYLSRVEESLSNMDGRMKKDLNEWLDKEKITYRNRVNSYHRIVIKTIRHRKQAYALARKFASKFASMECRLVANLDLSEHQGAPPVIEEKTIGTGGFFFVHPASWGTQERLVVKSLRDPAAHPEHVYMEAHFHRAVTRLGINHIAPLRYLFEEASEPSKLFILLPFYPTNLHTYLINHMHEISLDKAVQISLDIGGAVLEMHAHELVHRDIKVSNILLDDKNQVFLADFGTCQHGTENETIFLSRPYAPELVPKVTTSSDHQFSYEGSALDVFSIGVLMYTVAPKKSYDLPNQITRAHIDALDQTLIPQTYRTLMLRCLDEVPKNRPNAKEVVEQLNTIADQVAMSKPYLKCFENPRYARCLPCRHKTMCTACLNEMRQNDQRPKCILCRGIYTSIEEDTDSDTYK</sequence>
<dbReference type="InterPro" id="IPR013083">
    <property type="entry name" value="Znf_RING/FYVE/PHD"/>
</dbReference>
<dbReference type="PROSITE" id="PS00108">
    <property type="entry name" value="PROTEIN_KINASE_ST"/>
    <property type="match status" value="1"/>
</dbReference>
<dbReference type="InterPro" id="IPR045063">
    <property type="entry name" value="Dynamin_N"/>
</dbReference>
<feature type="non-terminal residue" evidence="4">
    <location>
        <position position="1"/>
    </location>
</feature>
<dbReference type="InterPro" id="IPR038765">
    <property type="entry name" value="Papain-like_cys_pep_sf"/>
</dbReference>
<name>A0A820L1N8_9BILA</name>
<dbReference type="GO" id="GO:0008234">
    <property type="term" value="F:cysteine-type peptidase activity"/>
    <property type="evidence" value="ECO:0007669"/>
    <property type="project" value="InterPro"/>
</dbReference>
<dbReference type="Gene3D" id="1.10.510.10">
    <property type="entry name" value="Transferase(Phosphotransferase) domain 1"/>
    <property type="match status" value="1"/>
</dbReference>
<dbReference type="Proteomes" id="UP000663851">
    <property type="component" value="Unassembled WGS sequence"/>
</dbReference>
<dbReference type="InterPro" id="IPR051681">
    <property type="entry name" value="Ser/Thr_Kinases-Pseudokinases"/>
</dbReference>
<dbReference type="InterPro" id="IPR000668">
    <property type="entry name" value="Peptidase_C1A_C"/>
</dbReference>
<evidence type="ECO:0000313" key="4">
    <source>
        <dbReference type="EMBL" id="CAF4350453.1"/>
    </source>
</evidence>
<dbReference type="InterPro" id="IPR027417">
    <property type="entry name" value="P-loop_NTPase"/>
</dbReference>
<dbReference type="SMART" id="SM00645">
    <property type="entry name" value="Pept_C1"/>
    <property type="match status" value="1"/>
</dbReference>
<dbReference type="GO" id="GO:0005524">
    <property type="term" value="F:ATP binding"/>
    <property type="evidence" value="ECO:0007669"/>
    <property type="project" value="InterPro"/>
</dbReference>
<dbReference type="GO" id="GO:0006508">
    <property type="term" value="P:proteolysis"/>
    <property type="evidence" value="ECO:0007669"/>
    <property type="project" value="InterPro"/>
</dbReference>
<dbReference type="Gene3D" id="3.30.40.10">
    <property type="entry name" value="Zinc/RING finger domain, C3HC4 (zinc finger)"/>
    <property type="match status" value="1"/>
</dbReference>
<dbReference type="SMART" id="SM00220">
    <property type="entry name" value="S_TKc"/>
    <property type="match status" value="1"/>
</dbReference>
<dbReference type="GO" id="GO:0004674">
    <property type="term" value="F:protein serine/threonine kinase activity"/>
    <property type="evidence" value="ECO:0007669"/>
    <property type="project" value="TreeGrafter"/>
</dbReference>
<feature type="domain" description="Protein kinase" evidence="3">
    <location>
        <begin position="969"/>
        <end position="1233"/>
    </location>
</feature>
<proteinExistence type="predicted"/>
<keyword evidence="2" id="KW-1133">Transmembrane helix</keyword>
<feature type="transmembrane region" description="Helical" evidence="2">
    <location>
        <begin position="835"/>
        <end position="858"/>
    </location>
</feature>
<dbReference type="InterPro" id="IPR008271">
    <property type="entry name" value="Ser/Thr_kinase_AS"/>
</dbReference>
<feature type="region of interest" description="Disordered" evidence="1">
    <location>
        <begin position="620"/>
        <end position="656"/>
    </location>
</feature>
<dbReference type="Gene3D" id="3.40.50.300">
    <property type="entry name" value="P-loop containing nucleotide triphosphate hydrolases"/>
    <property type="match status" value="1"/>
</dbReference>
<organism evidence="4 5">
    <name type="scientific">Rotaria socialis</name>
    <dbReference type="NCBI Taxonomy" id="392032"/>
    <lineage>
        <taxon>Eukaryota</taxon>
        <taxon>Metazoa</taxon>
        <taxon>Spiralia</taxon>
        <taxon>Gnathifera</taxon>
        <taxon>Rotifera</taxon>
        <taxon>Eurotatoria</taxon>
        <taxon>Bdelloidea</taxon>
        <taxon>Philodinida</taxon>
        <taxon>Philodinidae</taxon>
        <taxon>Rotaria</taxon>
    </lineage>
</organism>
<dbReference type="CDD" id="cd00180">
    <property type="entry name" value="PKc"/>
    <property type="match status" value="1"/>
</dbReference>
<accession>A0A820L1N8</accession>
<feature type="compositionally biased region" description="Acidic residues" evidence="1">
    <location>
        <begin position="620"/>
        <end position="647"/>
    </location>
</feature>
<dbReference type="SUPFAM" id="SSF52540">
    <property type="entry name" value="P-loop containing nucleoside triphosphate hydrolases"/>
    <property type="match status" value="1"/>
</dbReference>
<dbReference type="SUPFAM" id="SSF54001">
    <property type="entry name" value="Cysteine proteinases"/>
    <property type="match status" value="1"/>
</dbReference>
<reference evidence="4" key="1">
    <citation type="submission" date="2021-02" db="EMBL/GenBank/DDBJ databases">
        <authorList>
            <person name="Nowell W R."/>
        </authorList>
    </citation>
    <scope>NUCLEOTIDE SEQUENCE</scope>
</reference>
<dbReference type="InterPro" id="IPR000719">
    <property type="entry name" value="Prot_kinase_dom"/>
</dbReference>
<dbReference type="CDD" id="cd02619">
    <property type="entry name" value="Peptidase_C1"/>
    <property type="match status" value="1"/>
</dbReference>
<keyword evidence="2" id="KW-0812">Transmembrane</keyword>